<organism evidence="3 4">
    <name type="scientific">Temnothorax curvispinosus</name>
    <dbReference type="NCBI Taxonomy" id="300111"/>
    <lineage>
        <taxon>Eukaryota</taxon>
        <taxon>Metazoa</taxon>
        <taxon>Ecdysozoa</taxon>
        <taxon>Arthropoda</taxon>
        <taxon>Hexapoda</taxon>
        <taxon>Insecta</taxon>
        <taxon>Pterygota</taxon>
        <taxon>Neoptera</taxon>
        <taxon>Endopterygota</taxon>
        <taxon>Hymenoptera</taxon>
        <taxon>Apocrita</taxon>
        <taxon>Aculeata</taxon>
        <taxon>Formicoidea</taxon>
        <taxon>Formicidae</taxon>
        <taxon>Myrmicinae</taxon>
        <taxon>Temnothorax</taxon>
    </lineage>
</organism>
<feature type="compositionally biased region" description="Polar residues" evidence="2">
    <location>
        <begin position="160"/>
        <end position="170"/>
    </location>
</feature>
<dbReference type="GeneID" id="112457963"/>
<feature type="compositionally biased region" description="Basic and acidic residues" evidence="2">
    <location>
        <begin position="147"/>
        <end position="159"/>
    </location>
</feature>
<protein>
    <submittedName>
        <fullName evidence="4">Protein CROWDED NUCLEI 2-like</fullName>
    </submittedName>
</protein>
<feature type="region of interest" description="Disordered" evidence="2">
    <location>
        <begin position="147"/>
        <end position="234"/>
    </location>
</feature>
<evidence type="ECO:0000256" key="2">
    <source>
        <dbReference type="SAM" id="MobiDB-lite"/>
    </source>
</evidence>
<feature type="compositionally biased region" description="Acidic residues" evidence="2">
    <location>
        <begin position="463"/>
        <end position="476"/>
    </location>
</feature>
<feature type="non-terminal residue" evidence="4">
    <location>
        <position position="476"/>
    </location>
</feature>
<name>A0A6J1Q869_9HYME</name>
<dbReference type="AlphaFoldDB" id="A0A6J1Q869"/>
<evidence type="ECO:0000313" key="4">
    <source>
        <dbReference type="RefSeq" id="XP_024877075.1"/>
    </source>
</evidence>
<keyword evidence="3" id="KW-1185">Reference proteome</keyword>
<gene>
    <name evidence="4" type="primary">LOC112457963</name>
</gene>
<accession>A0A6J1Q869</accession>
<feature type="compositionally biased region" description="Basic and acidic residues" evidence="2">
    <location>
        <begin position="422"/>
        <end position="443"/>
    </location>
</feature>
<dbReference type="Proteomes" id="UP000504618">
    <property type="component" value="Unplaced"/>
</dbReference>
<reference evidence="4" key="1">
    <citation type="submission" date="2025-08" db="UniProtKB">
        <authorList>
            <consortium name="RefSeq"/>
        </authorList>
    </citation>
    <scope>IDENTIFICATION</scope>
    <source>
        <tissue evidence="4">Whole body</tissue>
    </source>
</reference>
<keyword evidence="1" id="KW-0175">Coiled coil</keyword>
<proteinExistence type="predicted"/>
<evidence type="ECO:0000313" key="3">
    <source>
        <dbReference type="Proteomes" id="UP000504618"/>
    </source>
</evidence>
<feature type="compositionally biased region" description="Basic and acidic residues" evidence="2">
    <location>
        <begin position="175"/>
        <end position="200"/>
    </location>
</feature>
<dbReference type="RefSeq" id="XP_024877075.1">
    <property type="nucleotide sequence ID" value="XM_025021307.1"/>
</dbReference>
<feature type="region of interest" description="Disordered" evidence="2">
    <location>
        <begin position="422"/>
        <end position="476"/>
    </location>
</feature>
<sequence>MAWKEEGQGRAPTTFEIYINRLKEAKDHLIAEALELRNLKESIGQVNQSQSRKAMELRLKKELENAPTEALPSYIVESVEKLDRVLEKSSNLKGEHQGALKNAAATISAALTHLIARRDGHEDVHEREAEIERLRQRSAELEKTVKTVTEENDSMRKELSAQQQTMTEMKSQLDWLKEELQKGERGKVQQDRRRSREMVTRKRRRTMLSTSPSSTSPLPSEEEDEGEEAPTPTVLGAECPNISMAWKEEGQGRAPTTFEIYINRLKEAKDHLIAEALELRNLKESIGQVNQSQSRKAMELRLKKELENAPTEALPSYIVESVEKLDRVLEKSSNLKGEHQGALKNAAATISAALTHLIARRDGHEDVHEREAEIERLRQRSAELEKTVKTVTEENDSMRKELSAQQQTMTEMKSQLDWLKEELQKGERGKVQQDRRRSREMVTRKRRRTMLSTSPSSTSPLPSEEEDEGEEAPTPT</sequence>
<feature type="compositionally biased region" description="Low complexity" evidence="2">
    <location>
        <begin position="208"/>
        <end position="219"/>
    </location>
</feature>
<evidence type="ECO:0000256" key="1">
    <source>
        <dbReference type="SAM" id="Coils"/>
    </source>
</evidence>
<feature type="compositionally biased region" description="Low complexity" evidence="2">
    <location>
        <begin position="451"/>
        <end position="462"/>
    </location>
</feature>
<feature type="coiled-coil region" evidence="1">
    <location>
        <begin position="367"/>
        <end position="422"/>
    </location>
</feature>